<protein>
    <submittedName>
        <fullName evidence="2">Uncharacterized protein</fullName>
    </submittedName>
</protein>
<dbReference type="AlphaFoldDB" id="A0AAF0DP65"/>
<gene>
    <name evidence="2" type="ORF">PRK78_007392</name>
</gene>
<feature type="compositionally biased region" description="Gly residues" evidence="1">
    <location>
        <begin position="146"/>
        <end position="159"/>
    </location>
</feature>
<accession>A0AAF0DP65</accession>
<keyword evidence="3" id="KW-1185">Reference proteome</keyword>
<feature type="region of interest" description="Disordered" evidence="1">
    <location>
        <begin position="1"/>
        <end position="36"/>
    </location>
</feature>
<name>A0AAF0DP65_9EURO</name>
<feature type="region of interest" description="Disordered" evidence="1">
    <location>
        <begin position="137"/>
        <end position="170"/>
    </location>
</feature>
<dbReference type="EMBL" id="CP120631">
    <property type="protein sequence ID" value="WEW61894.1"/>
    <property type="molecule type" value="Genomic_DNA"/>
</dbReference>
<feature type="compositionally biased region" description="Low complexity" evidence="1">
    <location>
        <begin position="57"/>
        <end position="70"/>
    </location>
</feature>
<reference evidence="2" key="1">
    <citation type="submission" date="2023-03" db="EMBL/GenBank/DDBJ databases">
        <title>Emydomyces testavorans Genome Sequence.</title>
        <authorList>
            <person name="Hoyer L."/>
        </authorList>
    </citation>
    <scope>NUCLEOTIDE SEQUENCE</scope>
    <source>
        <strain evidence="2">16-2883</strain>
    </source>
</reference>
<feature type="region of interest" description="Disordered" evidence="1">
    <location>
        <begin position="53"/>
        <end position="89"/>
    </location>
</feature>
<sequence length="236" mass="24984">MTSRTHFSRIPSASSSSASTTIADNTHPIPQPAIPTAAPSTIRRNLFHAHLNRRQHTSSTSGTSRNRTQTHSFSGSGDGTALSGPLGGGMAKSRLMTGVLSGVGSGGGSIPDGSDIVVRDKNGSYKVDIPVLLPEALGKDADDEGGGGPMEGVEGGGATGVDHEGDISGADKESAYDLSLKFRDRSEHRGNDAAQSKQTDEQFYWYTSMDCHLDLKVFQSERQKLQEALDRIVEAR</sequence>
<evidence type="ECO:0000313" key="3">
    <source>
        <dbReference type="Proteomes" id="UP001219355"/>
    </source>
</evidence>
<feature type="compositionally biased region" description="Basic and acidic residues" evidence="1">
    <location>
        <begin position="161"/>
        <end position="170"/>
    </location>
</feature>
<evidence type="ECO:0000313" key="2">
    <source>
        <dbReference type="EMBL" id="WEW61894.1"/>
    </source>
</evidence>
<evidence type="ECO:0000256" key="1">
    <source>
        <dbReference type="SAM" id="MobiDB-lite"/>
    </source>
</evidence>
<organism evidence="2 3">
    <name type="scientific">Emydomyces testavorans</name>
    <dbReference type="NCBI Taxonomy" id="2070801"/>
    <lineage>
        <taxon>Eukaryota</taxon>
        <taxon>Fungi</taxon>
        <taxon>Dikarya</taxon>
        <taxon>Ascomycota</taxon>
        <taxon>Pezizomycotina</taxon>
        <taxon>Eurotiomycetes</taxon>
        <taxon>Eurotiomycetidae</taxon>
        <taxon>Onygenales</taxon>
        <taxon>Nannizziopsiaceae</taxon>
        <taxon>Emydomyces</taxon>
    </lineage>
</organism>
<proteinExistence type="predicted"/>
<dbReference type="Proteomes" id="UP001219355">
    <property type="component" value="Chromosome 5"/>
</dbReference>